<comment type="caution">
    <text evidence="2">The sequence shown here is derived from an EMBL/GenBank/DDBJ whole genome shotgun (WGS) entry which is preliminary data.</text>
</comment>
<dbReference type="Proteomes" id="UP000028582">
    <property type="component" value="Unassembled WGS sequence"/>
</dbReference>
<accession>A0A081AK60</accession>
<sequence length="84" mass="8813">MRPAQLAGLGHEQAAVGRQAGEHRLFEGEATHEASHGGLGNAETPADDRQGQDGWSMLKTKMAVTGPVAERNYTMGLNAQPSSA</sequence>
<reference evidence="2 3" key="1">
    <citation type="submission" date="2013-11" db="EMBL/GenBank/DDBJ databases">
        <title>The Genome Sequence of Phytophthora parasitica P1976.</title>
        <authorList>
            <consortium name="The Broad Institute Genomics Platform"/>
            <person name="Russ C."/>
            <person name="Tyler B."/>
            <person name="Panabieres F."/>
            <person name="Shan W."/>
            <person name="Tripathy S."/>
            <person name="Grunwald N."/>
            <person name="Machado M."/>
            <person name="Johnson C.S."/>
            <person name="Walker B."/>
            <person name="Young S."/>
            <person name="Zeng Q."/>
            <person name="Gargeya S."/>
            <person name="Fitzgerald M."/>
            <person name="Haas B."/>
            <person name="Abouelleil A."/>
            <person name="Allen A.W."/>
            <person name="Alvarado L."/>
            <person name="Arachchi H.M."/>
            <person name="Berlin A.M."/>
            <person name="Chapman S.B."/>
            <person name="Gainer-Dewar J."/>
            <person name="Goldberg J."/>
            <person name="Griggs A."/>
            <person name="Gujja S."/>
            <person name="Hansen M."/>
            <person name="Howarth C."/>
            <person name="Imamovic A."/>
            <person name="Ireland A."/>
            <person name="Larimer J."/>
            <person name="McCowan C."/>
            <person name="Murphy C."/>
            <person name="Pearson M."/>
            <person name="Poon T.W."/>
            <person name="Priest M."/>
            <person name="Roberts A."/>
            <person name="Saif S."/>
            <person name="Shea T."/>
            <person name="Sisk P."/>
            <person name="Sykes S."/>
            <person name="Wortman J."/>
            <person name="Nusbaum C."/>
            <person name="Birren B."/>
        </authorList>
    </citation>
    <scope>NUCLEOTIDE SEQUENCE [LARGE SCALE GENOMIC DNA]</scope>
    <source>
        <strain evidence="2 3">P1976</strain>
    </source>
</reference>
<dbReference type="EMBL" id="ANJA01001130">
    <property type="protein sequence ID" value="ETO79271.1"/>
    <property type="molecule type" value="Genomic_DNA"/>
</dbReference>
<gene>
    <name evidence="2" type="ORF">F444_06010</name>
</gene>
<organism evidence="2 3">
    <name type="scientific">Phytophthora nicotianae P1976</name>
    <dbReference type="NCBI Taxonomy" id="1317066"/>
    <lineage>
        <taxon>Eukaryota</taxon>
        <taxon>Sar</taxon>
        <taxon>Stramenopiles</taxon>
        <taxon>Oomycota</taxon>
        <taxon>Peronosporomycetes</taxon>
        <taxon>Peronosporales</taxon>
        <taxon>Peronosporaceae</taxon>
        <taxon>Phytophthora</taxon>
    </lineage>
</organism>
<evidence type="ECO:0000313" key="2">
    <source>
        <dbReference type="EMBL" id="ETO79271.1"/>
    </source>
</evidence>
<proteinExistence type="predicted"/>
<name>A0A081AK60_PHYNI</name>
<evidence type="ECO:0000313" key="3">
    <source>
        <dbReference type="Proteomes" id="UP000028582"/>
    </source>
</evidence>
<feature type="region of interest" description="Disordered" evidence="1">
    <location>
        <begin position="1"/>
        <end position="53"/>
    </location>
</feature>
<protein>
    <submittedName>
        <fullName evidence="2">Uncharacterized protein</fullName>
    </submittedName>
</protein>
<feature type="compositionally biased region" description="Basic and acidic residues" evidence="1">
    <location>
        <begin position="20"/>
        <end position="35"/>
    </location>
</feature>
<evidence type="ECO:0000256" key="1">
    <source>
        <dbReference type="SAM" id="MobiDB-lite"/>
    </source>
</evidence>
<dbReference type="AlphaFoldDB" id="A0A081AK60"/>